<dbReference type="PANTHER" id="PTHR30266:SF2">
    <property type="entry name" value="LARGE-CONDUCTANCE MECHANOSENSITIVE CHANNEL"/>
    <property type="match status" value="1"/>
</dbReference>
<comment type="caution">
    <text evidence="10">The sequence shown here is derived from an EMBL/GenBank/DDBJ whole genome shotgun (WGS) entry which is preliminary data.</text>
</comment>
<keyword evidence="4 9" id="KW-0812">Transmembrane</keyword>
<protein>
    <recommendedName>
        <fullName evidence="9">Large-conductance mechanosensitive channel</fullName>
    </recommendedName>
</protein>
<dbReference type="RefSeq" id="WP_117679314.1">
    <property type="nucleotide sequence ID" value="NZ_CAJJKC010000002.1"/>
</dbReference>
<evidence type="ECO:0000256" key="5">
    <source>
        <dbReference type="ARBA" id="ARBA00022989"/>
    </source>
</evidence>
<dbReference type="InterPro" id="IPR036019">
    <property type="entry name" value="MscL_channel"/>
</dbReference>
<evidence type="ECO:0000256" key="1">
    <source>
        <dbReference type="ARBA" id="ARBA00004141"/>
    </source>
</evidence>
<comment type="function">
    <text evidence="9">Channel that opens in response to stretch forces in the membrane lipid bilayer. May participate in the regulation of osmotic pressure changes within the cell.</text>
</comment>
<reference evidence="10 11" key="1">
    <citation type="submission" date="2018-08" db="EMBL/GenBank/DDBJ databases">
        <title>A genome reference for cultivated species of the human gut microbiota.</title>
        <authorList>
            <person name="Zou Y."/>
            <person name="Xue W."/>
            <person name="Luo G."/>
        </authorList>
    </citation>
    <scope>NUCLEOTIDE SEQUENCE [LARGE SCALE GENOMIC DNA]</scope>
    <source>
        <strain evidence="10 11">TF08-14</strain>
    </source>
</reference>
<comment type="subunit">
    <text evidence="9">Homopentamer.</text>
</comment>
<feature type="transmembrane region" description="Helical" evidence="9">
    <location>
        <begin position="20"/>
        <end position="44"/>
    </location>
</feature>
<dbReference type="GO" id="GO:0008381">
    <property type="term" value="F:mechanosensitive monoatomic ion channel activity"/>
    <property type="evidence" value="ECO:0007669"/>
    <property type="project" value="UniProtKB-UniRule"/>
</dbReference>
<dbReference type="GO" id="GO:0005886">
    <property type="term" value="C:plasma membrane"/>
    <property type="evidence" value="ECO:0007669"/>
    <property type="project" value="UniProtKB-SubCell"/>
</dbReference>
<dbReference type="Proteomes" id="UP000260943">
    <property type="component" value="Unassembled WGS sequence"/>
</dbReference>
<keyword evidence="8 9" id="KW-0407">Ion channel</keyword>
<name>A0A3E4QV33_9ACTN</name>
<keyword evidence="5 9" id="KW-1133">Transmembrane helix</keyword>
<evidence type="ECO:0000313" key="10">
    <source>
        <dbReference type="EMBL" id="RGL10674.1"/>
    </source>
</evidence>
<evidence type="ECO:0000256" key="4">
    <source>
        <dbReference type="ARBA" id="ARBA00022692"/>
    </source>
</evidence>
<keyword evidence="2 9" id="KW-0813">Transport</keyword>
<dbReference type="PANTHER" id="PTHR30266">
    <property type="entry name" value="MECHANOSENSITIVE CHANNEL MSCL"/>
    <property type="match status" value="1"/>
</dbReference>
<dbReference type="SUPFAM" id="SSF81330">
    <property type="entry name" value="Gated mechanosensitive channel"/>
    <property type="match status" value="1"/>
</dbReference>
<evidence type="ECO:0000256" key="3">
    <source>
        <dbReference type="ARBA" id="ARBA00022475"/>
    </source>
</evidence>
<dbReference type="Pfam" id="PF01741">
    <property type="entry name" value="MscL"/>
    <property type="match status" value="1"/>
</dbReference>
<dbReference type="InterPro" id="IPR037673">
    <property type="entry name" value="MSC/AndL"/>
</dbReference>
<dbReference type="PRINTS" id="PR01264">
    <property type="entry name" value="MECHCHANNEL"/>
</dbReference>
<dbReference type="InterPro" id="IPR001185">
    <property type="entry name" value="MS_channel"/>
</dbReference>
<dbReference type="EMBL" id="QSRJ01000004">
    <property type="protein sequence ID" value="RGL10674.1"/>
    <property type="molecule type" value="Genomic_DNA"/>
</dbReference>
<proteinExistence type="inferred from homology"/>
<dbReference type="AlphaFoldDB" id="A0A3E4QV33"/>
<evidence type="ECO:0000256" key="9">
    <source>
        <dbReference type="HAMAP-Rule" id="MF_00115"/>
    </source>
</evidence>
<evidence type="ECO:0000256" key="6">
    <source>
        <dbReference type="ARBA" id="ARBA00023065"/>
    </source>
</evidence>
<accession>A0A3E4QV33</accession>
<dbReference type="Gene3D" id="1.10.1200.120">
    <property type="entry name" value="Large-conductance mechanosensitive channel, MscL, domain 1"/>
    <property type="match status" value="1"/>
</dbReference>
<sequence length="160" mass="16735">MALKKIVKEFQDFISRGSVVDLAVGVIVGGAFTTIVNSLVANIIQPLISFITGGGAEIPGLAINLNGNIVDFGAFLSAVINFLITAAAVFAIVKALNKFNDIKEAAAKAAAIKAGLAEEKDGDAAPKPRVCPYCKQEIDRGATRCPHCTSKLDGYQNALE</sequence>
<evidence type="ECO:0000256" key="7">
    <source>
        <dbReference type="ARBA" id="ARBA00023136"/>
    </source>
</evidence>
<keyword evidence="3 9" id="KW-1003">Cell membrane</keyword>
<keyword evidence="6 9" id="KW-0406">Ion transport</keyword>
<feature type="transmembrane region" description="Helical" evidence="9">
    <location>
        <begin position="72"/>
        <end position="93"/>
    </location>
</feature>
<dbReference type="NCBIfam" id="TIGR00220">
    <property type="entry name" value="mscL"/>
    <property type="match status" value="1"/>
</dbReference>
<comment type="similarity">
    <text evidence="9">Belongs to the MscL family.</text>
</comment>
<evidence type="ECO:0000313" key="11">
    <source>
        <dbReference type="Proteomes" id="UP000260943"/>
    </source>
</evidence>
<organism evidence="10 11">
    <name type="scientific">Collinsella tanakaei</name>
    <dbReference type="NCBI Taxonomy" id="626935"/>
    <lineage>
        <taxon>Bacteria</taxon>
        <taxon>Bacillati</taxon>
        <taxon>Actinomycetota</taxon>
        <taxon>Coriobacteriia</taxon>
        <taxon>Coriobacteriales</taxon>
        <taxon>Coriobacteriaceae</taxon>
        <taxon>Collinsella</taxon>
    </lineage>
</organism>
<comment type="subcellular location">
    <subcellularLocation>
        <location evidence="9">Cell membrane</location>
        <topology evidence="9">Multi-pass membrane protein</topology>
    </subcellularLocation>
    <subcellularLocation>
        <location evidence="1">Membrane</location>
        <topology evidence="1">Multi-pass membrane protein</topology>
    </subcellularLocation>
</comment>
<evidence type="ECO:0000256" key="8">
    <source>
        <dbReference type="ARBA" id="ARBA00023303"/>
    </source>
</evidence>
<evidence type="ECO:0000256" key="2">
    <source>
        <dbReference type="ARBA" id="ARBA00022448"/>
    </source>
</evidence>
<keyword evidence="7 9" id="KW-0472">Membrane</keyword>
<dbReference type="HAMAP" id="MF_00115">
    <property type="entry name" value="MscL"/>
    <property type="match status" value="1"/>
</dbReference>
<gene>
    <name evidence="9 10" type="primary">mscL</name>
    <name evidence="10" type="ORF">DXC81_04155</name>
</gene>